<accession>A0AAD6NNQ2</accession>
<dbReference type="Gene3D" id="3.90.180.10">
    <property type="entry name" value="Medium-chain alcohol dehydrogenases, catalytic domain"/>
    <property type="match status" value="1"/>
</dbReference>
<dbReference type="CDD" id="cd05289">
    <property type="entry name" value="MDR_like_2"/>
    <property type="match status" value="1"/>
</dbReference>
<keyword evidence="3" id="KW-1185">Reference proteome</keyword>
<dbReference type="Pfam" id="PF13602">
    <property type="entry name" value="ADH_zinc_N_2"/>
    <property type="match status" value="1"/>
</dbReference>
<dbReference type="AlphaFoldDB" id="A0AAD6NNQ2"/>
<dbReference type="InterPro" id="IPR050700">
    <property type="entry name" value="YIM1/Zinc_Alcohol_DH_Fams"/>
</dbReference>
<dbReference type="Proteomes" id="UP001221413">
    <property type="component" value="Unassembled WGS sequence"/>
</dbReference>
<gene>
    <name evidence="2" type="ORF">Dda_1212</name>
</gene>
<dbReference type="EMBL" id="JAQGDS010000001">
    <property type="protein sequence ID" value="KAJ6265057.1"/>
    <property type="molecule type" value="Genomic_DNA"/>
</dbReference>
<evidence type="ECO:0000259" key="1">
    <source>
        <dbReference type="SMART" id="SM00829"/>
    </source>
</evidence>
<dbReference type="Pfam" id="PF08240">
    <property type="entry name" value="ADH_N"/>
    <property type="match status" value="1"/>
</dbReference>
<dbReference type="InterPro" id="IPR013154">
    <property type="entry name" value="ADH-like_N"/>
</dbReference>
<dbReference type="GO" id="GO:0016491">
    <property type="term" value="F:oxidoreductase activity"/>
    <property type="evidence" value="ECO:0007669"/>
    <property type="project" value="InterPro"/>
</dbReference>
<sequence length="389" mass="41858">MVLPHSIKQPMMRSFFLPTGYGQPSTYKLGELPKPAVSNPDDVLIKVHAASLNPIDMRYAEGTMKWILPAQEFPSKLGYDASGVIEEVGADAAGEGWKAGDEVFVRLPHEHRGSLSEYALTTSYYIARKPSNLSHVEAASLPLVSTTAFQALDKNEGGRAALKDKRVLVTGGSMAAAALALSFIEDLFLLTHFFMIVGGAGSIGVQLAKAYGAKEVLTTVSRAKMVRAKELFGGVVDTYIDYKTTDPATAIEARSLDFVLDTAGGNISPLFPLVKENHRFISIAAMPSGDSLKAQSSATPWYIVAVMNLNARFKTDGPAKSAGVEYEYHRLKPNGKDLSEVAQLVEEGKVKPVIGDVFEFTEEGCRNAAELVMGNGSRKGGKVVIKVID</sequence>
<organism evidence="2 3">
    <name type="scientific">Drechslerella dactyloides</name>
    <name type="common">Nematode-trapping fungus</name>
    <name type="synonym">Arthrobotrys dactyloides</name>
    <dbReference type="NCBI Taxonomy" id="74499"/>
    <lineage>
        <taxon>Eukaryota</taxon>
        <taxon>Fungi</taxon>
        <taxon>Dikarya</taxon>
        <taxon>Ascomycota</taxon>
        <taxon>Pezizomycotina</taxon>
        <taxon>Orbiliomycetes</taxon>
        <taxon>Orbiliales</taxon>
        <taxon>Orbiliaceae</taxon>
        <taxon>Drechslerella</taxon>
    </lineage>
</organism>
<dbReference type="SUPFAM" id="SSF50129">
    <property type="entry name" value="GroES-like"/>
    <property type="match status" value="1"/>
</dbReference>
<dbReference type="SMART" id="SM00829">
    <property type="entry name" value="PKS_ER"/>
    <property type="match status" value="1"/>
</dbReference>
<dbReference type="InterPro" id="IPR011032">
    <property type="entry name" value="GroES-like_sf"/>
</dbReference>
<evidence type="ECO:0000313" key="2">
    <source>
        <dbReference type="EMBL" id="KAJ6265057.1"/>
    </source>
</evidence>
<comment type="caution">
    <text evidence="2">The sequence shown here is derived from an EMBL/GenBank/DDBJ whole genome shotgun (WGS) entry which is preliminary data.</text>
</comment>
<dbReference type="SUPFAM" id="SSF51735">
    <property type="entry name" value="NAD(P)-binding Rossmann-fold domains"/>
    <property type="match status" value="1"/>
</dbReference>
<reference evidence="2" key="1">
    <citation type="submission" date="2023-01" db="EMBL/GenBank/DDBJ databases">
        <title>The chitinases involved in constricting ring structure development in the nematode-trapping fungus Drechslerella dactyloides.</title>
        <authorList>
            <person name="Wang R."/>
            <person name="Zhang L."/>
            <person name="Tang P."/>
            <person name="Li S."/>
            <person name="Liang L."/>
        </authorList>
    </citation>
    <scope>NUCLEOTIDE SEQUENCE</scope>
    <source>
        <strain evidence="2">YMF1.00031</strain>
    </source>
</reference>
<dbReference type="Gene3D" id="3.40.50.720">
    <property type="entry name" value="NAD(P)-binding Rossmann-like Domain"/>
    <property type="match status" value="1"/>
</dbReference>
<dbReference type="InterPro" id="IPR020843">
    <property type="entry name" value="ER"/>
</dbReference>
<name>A0AAD6NNQ2_DREDA</name>
<feature type="domain" description="Enoyl reductase (ER)" evidence="1">
    <location>
        <begin position="22"/>
        <end position="385"/>
    </location>
</feature>
<dbReference type="PANTHER" id="PTHR11695:SF294">
    <property type="entry name" value="RETICULON-4-INTERACTING PROTEIN 1, MITOCHONDRIAL"/>
    <property type="match status" value="1"/>
</dbReference>
<proteinExistence type="predicted"/>
<protein>
    <submittedName>
        <fullName evidence="2">Zeta-crystallin</fullName>
    </submittedName>
</protein>
<dbReference type="GO" id="GO:0005739">
    <property type="term" value="C:mitochondrion"/>
    <property type="evidence" value="ECO:0007669"/>
    <property type="project" value="TreeGrafter"/>
</dbReference>
<dbReference type="PANTHER" id="PTHR11695">
    <property type="entry name" value="ALCOHOL DEHYDROGENASE RELATED"/>
    <property type="match status" value="1"/>
</dbReference>
<dbReference type="InterPro" id="IPR036291">
    <property type="entry name" value="NAD(P)-bd_dom_sf"/>
</dbReference>
<evidence type="ECO:0000313" key="3">
    <source>
        <dbReference type="Proteomes" id="UP001221413"/>
    </source>
</evidence>